<evidence type="ECO:0000313" key="2">
    <source>
        <dbReference type="Proteomes" id="UP001177260"/>
    </source>
</evidence>
<evidence type="ECO:0000313" key="1">
    <source>
        <dbReference type="EMBL" id="KAK1140888.1"/>
    </source>
</evidence>
<dbReference type="EMBL" id="JAOPJF010000073">
    <property type="protein sequence ID" value="KAK1140888.1"/>
    <property type="molecule type" value="Genomic_DNA"/>
</dbReference>
<keyword evidence="2" id="KW-1185">Reference proteome</keyword>
<protein>
    <submittedName>
        <fullName evidence="1">Uncharacterized protein</fullName>
    </submittedName>
</protein>
<reference evidence="1 2" key="1">
    <citation type="journal article" date="2023" name="ACS Omega">
        <title>Identification of the Neoaspergillic Acid Biosynthesis Gene Cluster by Establishing an In Vitro CRISPR-Ribonucleoprotein Genetic System in Aspergillus melleus.</title>
        <authorList>
            <person name="Yuan B."/>
            <person name="Grau M.F."/>
            <person name="Murata R.M."/>
            <person name="Torok T."/>
            <person name="Venkateswaran K."/>
            <person name="Stajich J.E."/>
            <person name="Wang C.C.C."/>
        </authorList>
    </citation>
    <scope>NUCLEOTIDE SEQUENCE [LARGE SCALE GENOMIC DNA]</scope>
    <source>
        <strain evidence="1 2">IMV 1140</strain>
    </source>
</reference>
<proteinExistence type="predicted"/>
<comment type="caution">
    <text evidence="1">The sequence shown here is derived from an EMBL/GenBank/DDBJ whole genome shotgun (WGS) entry which is preliminary data.</text>
</comment>
<dbReference type="Proteomes" id="UP001177260">
    <property type="component" value="Unassembled WGS sequence"/>
</dbReference>
<name>A0ACC3AT28_9EURO</name>
<organism evidence="1 2">
    <name type="scientific">Aspergillus melleus</name>
    <dbReference type="NCBI Taxonomy" id="138277"/>
    <lineage>
        <taxon>Eukaryota</taxon>
        <taxon>Fungi</taxon>
        <taxon>Dikarya</taxon>
        <taxon>Ascomycota</taxon>
        <taxon>Pezizomycotina</taxon>
        <taxon>Eurotiomycetes</taxon>
        <taxon>Eurotiomycetidae</taxon>
        <taxon>Eurotiales</taxon>
        <taxon>Aspergillaceae</taxon>
        <taxon>Aspergillus</taxon>
        <taxon>Aspergillus subgen. Circumdati</taxon>
    </lineage>
</organism>
<accession>A0ACC3AT28</accession>
<gene>
    <name evidence="1" type="ORF">N8T08_009761</name>
</gene>
<sequence>MEKASFLNQFHLAGSSVRPSFDYLLLWALSGCLRLGGVWLCVKWIAALVAIAVVSSPLLLVGYLLLASLYPRRLTSVSDTSVSVVGKPLLFPLTLTHNRLCPIWNRFSHSVLMVGVPVGLKCRIGKLLSIDAEKTLPSWFTFDSKRYLHRGDEHLGLREKLDVFLRDQNEDPSQWPYAYLLSVPRFLWWERSVVTWWFLYSKNKELDAVIMEINNSFDEKRNVLFKVRGTDADTKALDSLDIDALKSQYLDMRRTVESLTTSPKSVYYKGIWKKHIYSSPFEKLGGWVGERFMDPTTPAAWHKMRSLSNTTTLSTTTGQPRMMTRLSCRSPPIDPMQASWWTVAKLLYSWTLPVTLTTPRILYQALRIEFMGWMHMLDKPHIQSGSESRRATKGECGLEPFFRQYLAHCVSLCSPPMELRYLPSKAISREEIVMCSPACSHESSVRLLTIEILDPGFYSRVIQYKDPIEGLNIESKAAGLEADEQAAPLNVSDISLLKELVQSSPSYQTLGPENKTLLSRSSKAESAFMDRFVKSYMSSPSQWDYRSLKLRLFGERISFGEPALLQLYQYAGGIAWRIGVTELLIQFVGGPYEAVYLSVFHAGVACLF</sequence>